<evidence type="ECO:0000313" key="2">
    <source>
        <dbReference type="EMBL" id="ELT51230.1"/>
    </source>
</evidence>
<dbReference type="PATRIC" id="fig|1234597.4.peg.50"/>
<organism evidence="2 3">
    <name type="scientific">Brucella intermedia M86</name>
    <dbReference type="NCBI Taxonomy" id="1234597"/>
    <lineage>
        <taxon>Bacteria</taxon>
        <taxon>Pseudomonadati</taxon>
        <taxon>Pseudomonadota</taxon>
        <taxon>Alphaproteobacteria</taxon>
        <taxon>Hyphomicrobiales</taxon>
        <taxon>Brucellaceae</taxon>
        <taxon>Brucella/Ochrobactrum group</taxon>
        <taxon>Brucella</taxon>
    </lineage>
</organism>
<evidence type="ECO:0000256" key="1">
    <source>
        <dbReference type="SAM" id="Phobius"/>
    </source>
</evidence>
<comment type="caution">
    <text evidence="2">The sequence shown here is derived from an EMBL/GenBank/DDBJ whole genome shotgun (WGS) entry which is preliminary data.</text>
</comment>
<accession>M5JSQ9</accession>
<proteinExistence type="predicted"/>
<evidence type="ECO:0000313" key="3">
    <source>
        <dbReference type="Proteomes" id="UP000011971"/>
    </source>
</evidence>
<protein>
    <submittedName>
        <fullName evidence="2">Uncharacterized protein</fullName>
    </submittedName>
</protein>
<dbReference type="AlphaFoldDB" id="M5JSQ9"/>
<keyword evidence="1" id="KW-1133">Transmembrane helix</keyword>
<feature type="transmembrane region" description="Helical" evidence="1">
    <location>
        <begin position="49"/>
        <end position="68"/>
    </location>
</feature>
<dbReference type="EMBL" id="AOGE01000001">
    <property type="protein sequence ID" value="ELT51230.1"/>
    <property type="molecule type" value="Genomic_DNA"/>
</dbReference>
<sequence length="71" mass="7465">MSHALSQTNTTFLAALSAARTSRKLIREIDVFLNGLTPAETASTGDRQLAMNPALILLAVAAAIIVAVSER</sequence>
<keyword evidence="1" id="KW-0472">Membrane</keyword>
<dbReference type="Proteomes" id="UP000011971">
    <property type="component" value="Unassembled WGS sequence"/>
</dbReference>
<name>M5JSQ9_9HYPH</name>
<reference evidence="2 3" key="1">
    <citation type="journal article" date="2013" name="Gut Pathog.">
        <title>Draft genome of Ochrobactrum intermedium strain M86 isolated from non-ulcer dyspeptic individual from India.</title>
        <authorList>
            <person name="Kulkarni G."/>
            <person name="Dhotre D."/>
            <person name="Dharne M."/>
            <person name="Shetty S."/>
            <person name="Chowdhury S."/>
            <person name="Misra V."/>
            <person name="Misra S."/>
            <person name="Patole M."/>
            <person name="Shouche Y."/>
        </authorList>
    </citation>
    <scope>NUCLEOTIDE SEQUENCE [LARGE SCALE GENOMIC DNA]</scope>
    <source>
        <strain evidence="2 3">M86</strain>
    </source>
</reference>
<keyword evidence="1" id="KW-0812">Transmembrane</keyword>
<gene>
    <name evidence="2" type="ORF">D584_00235</name>
</gene>